<accession>A0AAV4ZZ68</accession>
<evidence type="ECO:0000256" key="2">
    <source>
        <dbReference type="SAM" id="Phobius"/>
    </source>
</evidence>
<protein>
    <submittedName>
        <fullName evidence="3">Uncharacterized protein</fullName>
    </submittedName>
</protein>
<reference evidence="3" key="1">
    <citation type="submission" date="2021-10" db="EMBL/GenBank/DDBJ databases">
        <title>De novo Genome Assembly of Clathrus columnatus (Basidiomycota, Fungi) Using Illumina and Nanopore Sequence Data.</title>
        <authorList>
            <person name="Ogiso-Tanaka E."/>
            <person name="Itagaki H."/>
            <person name="Hosoya T."/>
            <person name="Hosaka K."/>
        </authorList>
    </citation>
    <scope>NUCLEOTIDE SEQUENCE</scope>
    <source>
        <strain evidence="3">MO-923</strain>
    </source>
</reference>
<evidence type="ECO:0000313" key="3">
    <source>
        <dbReference type="EMBL" id="GJJ06005.1"/>
    </source>
</evidence>
<feature type="region of interest" description="Disordered" evidence="1">
    <location>
        <begin position="143"/>
        <end position="178"/>
    </location>
</feature>
<keyword evidence="2" id="KW-0812">Transmembrane</keyword>
<evidence type="ECO:0000256" key="1">
    <source>
        <dbReference type="SAM" id="MobiDB-lite"/>
    </source>
</evidence>
<sequence length="178" mass="19764">MDNETISISESLYAQEVYWDITEGQTALAALYLFIVHIATSTDIVLFCNNIAIILSDVLAFIGIIYQVWGIWKSKRSVGLQSNHKKDLVTSLLQQALLRRKTKNSTPNLSDIHLPTMSLPSQDDPAQTQRSILERLHESLVAEMAEPDPANNPNSGEPDIDDSQVTSPDNVYPTNNAI</sequence>
<name>A0AAV4ZZ68_9AGAM</name>
<dbReference type="EMBL" id="BPWL01000001">
    <property type="protein sequence ID" value="GJJ06005.1"/>
    <property type="molecule type" value="Genomic_DNA"/>
</dbReference>
<feature type="compositionally biased region" description="Polar residues" evidence="1">
    <location>
        <begin position="163"/>
        <end position="178"/>
    </location>
</feature>
<organism evidence="3 4">
    <name type="scientific">Clathrus columnatus</name>
    <dbReference type="NCBI Taxonomy" id="1419009"/>
    <lineage>
        <taxon>Eukaryota</taxon>
        <taxon>Fungi</taxon>
        <taxon>Dikarya</taxon>
        <taxon>Basidiomycota</taxon>
        <taxon>Agaricomycotina</taxon>
        <taxon>Agaricomycetes</taxon>
        <taxon>Phallomycetidae</taxon>
        <taxon>Phallales</taxon>
        <taxon>Clathraceae</taxon>
        <taxon>Clathrus</taxon>
    </lineage>
</organism>
<gene>
    <name evidence="3" type="ORF">Clacol_000192</name>
</gene>
<dbReference type="AlphaFoldDB" id="A0AAV4ZZ68"/>
<keyword evidence="2" id="KW-1133">Transmembrane helix</keyword>
<comment type="caution">
    <text evidence="3">The sequence shown here is derived from an EMBL/GenBank/DDBJ whole genome shotgun (WGS) entry which is preliminary data.</text>
</comment>
<feature type="compositionally biased region" description="Polar residues" evidence="1">
    <location>
        <begin position="118"/>
        <end position="129"/>
    </location>
</feature>
<dbReference type="Proteomes" id="UP001050691">
    <property type="component" value="Unassembled WGS sequence"/>
</dbReference>
<proteinExistence type="predicted"/>
<keyword evidence="4" id="KW-1185">Reference proteome</keyword>
<keyword evidence="2" id="KW-0472">Membrane</keyword>
<feature type="region of interest" description="Disordered" evidence="1">
    <location>
        <begin position="102"/>
        <end position="129"/>
    </location>
</feature>
<feature type="transmembrane region" description="Helical" evidence="2">
    <location>
        <begin position="51"/>
        <end position="72"/>
    </location>
</feature>
<evidence type="ECO:0000313" key="4">
    <source>
        <dbReference type="Proteomes" id="UP001050691"/>
    </source>
</evidence>